<feature type="region of interest" description="Disordered" evidence="10">
    <location>
        <begin position="52"/>
        <end position="100"/>
    </location>
</feature>
<dbReference type="KEGG" id="dgr:6566906"/>
<feature type="transmembrane region" description="Helical" evidence="9">
    <location>
        <begin position="12"/>
        <end position="32"/>
    </location>
</feature>
<dbReference type="GO" id="GO:0000139">
    <property type="term" value="C:Golgi membrane"/>
    <property type="evidence" value="ECO:0007669"/>
    <property type="project" value="UniProtKB-SubCell"/>
</dbReference>
<evidence type="ECO:0000256" key="6">
    <source>
        <dbReference type="ARBA" id="ARBA00023034"/>
    </source>
</evidence>
<accession>B4JPK6</accession>
<dbReference type="STRING" id="7222.B4JPK6"/>
<dbReference type="PhylomeDB" id="B4JPK6"/>
<keyword evidence="3 9" id="KW-0808">Transferase</keyword>
<dbReference type="EMBL" id="CH916372">
    <property type="protein sequence ID" value="EDV98836.1"/>
    <property type="molecule type" value="Genomic_DNA"/>
</dbReference>
<evidence type="ECO:0000256" key="3">
    <source>
        <dbReference type="ARBA" id="ARBA00022679"/>
    </source>
</evidence>
<keyword evidence="9" id="KW-0119">Carbohydrate metabolism</keyword>
<keyword evidence="6 9" id="KW-0333">Golgi apparatus</keyword>
<gene>
    <name evidence="11" type="primary">Dgri\GH13538</name>
    <name evidence="11" type="ORF">Dgri_GH13538</name>
</gene>
<dbReference type="FunCoup" id="B4JPK6">
    <property type="interactions" value="25"/>
</dbReference>
<evidence type="ECO:0000256" key="1">
    <source>
        <dbReference type="ARBA" id="ARBA00004323"/>
    </source>
</evidence>
<evidence type="ECO:0000256" key="2">
    <source>
        <dbReference type="ARBA" id="ARBA00006339"/>
    </source>
</evidence>
<evidence type="ECO:0000256" key="7">
    <source>
        <dbReference type="ARBA" id="ARBA00023136"/>
    </source>
</evidence>
<evidence type="ECO:0000256" key="10">
    <source>
        <dbReference type="SAM" id="MobiDB-lite"/>
    </source>
</evidence>
<dbReference type="InterPro" id="IPR005331">
    <property type="entry name" value="Sulfotransferase"/>
</dbReference>
<keyword evidence="8 9" id="KW-0325">Glycoprotein</keyword>
<feature type="compositionally biased region" description="Low complexity" evidence="10">
    <location>
        <begin position="52"/>
        <end position="65"/>
    </location>
</feature>
<dbReference type="InParanoid" id="B4JPK6"/>
<dbReference type="HOGENOM" id="CLU_043328_0_0_1"/>
<dbReference type="AlphaFoldDB" id="B4JPK6"/>
<evidence type="ECO:0000313" key="12">
    <source>
        <dbReference type="Proteomes" id="UP000001070"/>
    </source>
</evidence>
<dbReference type="PANTHER" id="PTHR12137:SF30">
    <property type="entry name" value="CARBOHYDRATE SULFOTRANSFERASE"/>
    <property type="match status" value="1"/>
</dbReference>
<feature type="compositionally biased region" description="Low complexity" evidence="10">
    <location>
        <begin position="72"/>
        <end position="99"/>
    </location>
</feature>
<dbReference type="EC" id="2.8.2.-" evidence="9"/>
<keyword evidence="4 9" id="KW-0812">Transmembrane</keyword>
<dbReference type="GO" id="GO:0008146">
    <property type="term" value="F:sulfotransferase activity"/>
    <property type="evidence" value="ECO:0007669"/>
    <property type="project" value="InterPro"/>
</dbReference>
<organism evidence="12">
    <name type="scientific">Drosophila grimshawi</name>
    <name type="common">Hawaiian fruit fly</name>
    <name type="synonym">Idiomyia grimshawi</name>
    <dbReference type="NCBI Taxonomy" id="7222"/>
    <lineage>
        <taxon>Eukaryota</taxon>
        <taxon>Metazoa</taxon>
        <taxon>Ecdysozoa</taxon>
        <taxon>Arthropoda</taxon>
        <taxon>Hexapoda</taxon>
        <taxon>Insecta</taxon>
        <taxon>Pterygota</taxon>
        <taxon>Neoptera</taxon>
        <taxon>Endopterygota</taxon>
        <taxon>Diptera</taxon>
        <taxon>Brachycera</taxon>
        <taxon>Muscomorpha</taxon>
        <taxon>Ephydroidea</taxon>
        <taxon>Drosophilidae</taxon>
        <taxon>Drosophila</taxon>
        <taxon>Hawaiian Drosophila</taxon>
    </lineage>
</organism>
<keyword evidence="7 9" id="KW-0472">Membrane</keyword>
<evidence type="ECO:0000256" key="8">
    <source>
        <dbReference type="ARBA" id="ARBA00023180"/>
    </source>
</evidence>
<keyword evidence="12" id="KW-1185">Reference proteome</keyword>
<comment type="similarity">
    <text evidence="2 9">Belongs to the sulfotransferase 2 family.</text>
</comment>
<keyword evidence="5 9" id="KW-1133">Transmembrane helix</keyword>
<evidence type="ECO:0000256" key="9">
    <source>
        <dbReference type="RuleBase" id="RU364020"/>
    </source>
</evidence>
<name>B4JPK6_DROGR</name>
<reference evidence="11 12" key="1">
    <citation type="journal article" date="2007" name="Nature">
        <title>Evolution of genes and genomes on the Drosophila phylogeny.</title>
        <authorList>
            <consortium name="Drosophila 12 Genomes Consortium"/>
            <person name="Clark A.G."/>
            <person name="Eisen M.B."/>
            <person name="Smith D.R."/>
            <person name="Bergman C.M."/>
            <person name="Oliver B."/>
            <person name="Markow T.A."/>
            <person name="Kaufman T.C."/>
            <person name="Kellis M."/>
            <person name="Gelbart W."/>
            <person name="Iyer V.N."/>
            <person name="Pollard D.A."/>
            <person name="Sackton T.B."/>
            <person name="Larracuente A.M."/>
            <person name="Singh N.D."/>
            <person name="Abad J.P."/>
            <person name="Abt D.N."/>
            <person name="Adryan B."/>
            <person name="Aguade M."/>
            <person name="Akashi H."/>
            <person name="Anderson W.W."/>
            <person name="Aquadro C.F."/>
            <person name="Ardell D.H."/>
            <person name="Arguello R."/>
            <person name="Artieri C.G."/>
            <person name="Barbash D.A."/>
            <person name="Barker D."/>
            <person name="Barsanti P."/>
            <person name="Batterham P."/>
            <person name="Batzoglou S."/>
            <person name="Begun D."/>
            <person name="Bhutkar A."/>
            <person name="Blanco E."/>
            <person name="Bosak S.A."/>
            <person name="Bradley R.K."/>
            <person name="Brand A.D."/>
            <person name="Brent M.R."/>
            <person name="Brooks A.N."/>
            <person name="Brown R.H."/>
            <person name="Butlin R.K."/>
            <person name="Caggese C."/>
            <person name="Calvi B.R."/>
            <person name="Bernardo de Carvalho A."/>
            <person name="Caspi A."/>
            <person name="Castrezana S."/>
            <person name="Celniker S.E."/>
            <person name="Chang J.L."/>
            <person name="Chapple C."/>
            <person name="Chatterji S."/>
            <person name="Chinwalla A."/>
            <person name="Civetta A."/>
            <person name="Clifton S.W."/>
            <person name="Comeron J.M."/>
            <person name="Costello J.C."/>
            <person name="Coyne J.A."/>
            <person name="Daub J."/>
            <person name="David R.G."/>
            <person name="Delcher A.L."/>
            <person name="Delehaunty K."/>
            <person name="Do C.B."/>
            <person name="Ebling H."/>
            <person name="Edwards K."/>
            <person name="Eickbush T."/>
            <person name="Evans J.D."/>
            <person name="Filipski A."/>
            <person name="Findeiss S."/>
            <person name="Freyhult E."/>
            <person name="Fulton L."/>
            <person name="Fulton R."/>
            <person name="Garcia A.C."/>
            <person name="Gardiner A."/>
            <person name="Garfield D.A."/>
            <person name="Garvin B.E."/>
            <person name="Gibson G."/>
            <person name="Gilbert D."/>
            <person name="Gnerre S."/>
            <person name="Godfrey J."/>
            <person name="Good R."/>
            <person name="Gotea V."/>
            <person name="Gravely B."/>
            <person name="Greenberg A.J."/>
            <person name="Griffiths-Jones S."/>
            <person name="Gross S."/>
            <person name="Guigo R."/>
            <person name="Gustafson E.A."/>
            <person name="Haerty W."/>
            <person name="Hahn M.W."/>
            <person name="Halligan D.L."/>
            <person name="Halpern A.L."/>
            <person name="Halter G.M."/>
            <person name="Han M.V."/>
            <person name="Heger A."/>
            <person name="Hillier L."/>
            <person name="Hinrichs A.S."/>
            <person name="Holmes I."/>
            <person name="Hoskins R.A."/>
            <person name="Hubisz M.J."/>
            <person name="Hultmark D."/>
            <person name="Huntley M.A."/>
            <person name="Jaffe D.B."/>
            <person name="Jagadeeshan S."/>
            <person name="Jeck W.R."/>
            <person name="Johnson J."/>
            <person name="Jones C.D."/>
            <person name="Jordan W.C."/>
            <person name="Karpen G.H."/>
            <person name="Kataoka E."/>
            <person name="Keightley P.D."/>
            <person name="Kheradpour P."/>
            <person name="Kirkness E.F."/>
            <person name="Koerich L.B."/>
            <person name="Kristiansen K."/>
            <person name="Kudrna D."/>
            <person name="Kulathinal R.J."/>
            <person name="Kumar S."/>
            <person name="Kwok R."/>
            <person name="Lander E."/>
            <person name="Langley C.H."/>
            <person name="Lapoint R."/>
            <person name="Lazzaro B.P."/>
            <person name="Lee S.J."/>
            <person name="Levesque L."/>
            <person name="Li R."/>
            <person name="Lin C.F."/>
            <person name="Lin M.F."/>
            <person name="Lindblad-Toh K."/>
            <person name="Llopart A."/>
            <person name="Long M."/>
            <person name="Low L."/>
            <person name="Lozovsky E."/>
            <person name="Lu J."/>
            <person name="Luo M."/>
            <person name="Machado C.A."/>
            <person name="Makalowski W."/>
            <person name="Marzo M."/>
            <person name="Matsuda M."/>
            <person name="Matzkin L."/>
            <person name="McAllister B."/>
            <person name="McBride C.S."/>
            <person name="McKernan B."/>
            <person name="McKernan K."/>
            <person name="Mendez-Lago M."/>
            <person name="Minx P."/>
            <person name="Mollenhauer M.U."/>
            <person name="Montooth K."/>
            <person name="Mount S.M."/>
            <person name="Mu X."/>
            <person name="Myers E."/>
            <person name="Negre B."/>
            <person name="Newfeld S."/>
            <person name="Nielsen R."/>
            <person name="Noor M.A."/>
            <person name="O'Grady P."/>
            <person name="Pachter L."/>
            <person name="Papaceit M."/>
            <person name="Parisi M.J."/>
            <person name="Parisi M."/>
            <person name="Parts L."/>
            <person name="Pedersen J.S."/>
            <person name="Pesole G."/>
            <person name="Phillippy A.M."/>
            <person name="Ponting C.P."/>
            <person name="Pop M."/>
            <person name="Porcelli D."/>
            <person name="Powell J.R."/>
            <person name="Prohaska S."/>
            <person name="Pruitt K."/>
            <person name="Puig M."/>
            <person name="Quesneville H."/>
            <person name="Ram K.R."/>
            <person name="Rand D."/>
            <person name="Rasmussen M.D."/>
            <person name="Reed L.K."/>
            <person name="Reenan R."/>
            <person name="Reily A."/>
            <person name="Remington K.A."/>
            <person name="Rieger T.T."/>
            <person name="Ritchie M.G."/>
            <person name="Robin C."/>
            <person name="Rogers Y.H."/>
            <person name="Rohde C."/>
            <person name="Rozas J."/>
            <person name="Rubenfield M.J."/>
            <person name="Ruiz A."/>
            <person name="Russo S."/>
            <person name="Salzberg S.L."/>
            <person name="Sanchez-Gracia A."/>
            <person name="Saranga D.J."/>
            <person name="Sato H."/>
            <person name="Schaeffer S.W."/>
            <person name="Schatz M.C."/>
            <person name="Schlenke T."/>
            <person name="Schwartz R."/>
            <person name="Segarra C."/>
            <person name="Singh R.S."/>
            <person name="Sirot L."/>
            <person name="Sirota M."/>
            <person name="Sisneros N.B."/>
            <person name="Smith C.D."/>
            <person name="Smith T.F."/>
            <person name="Spieth J."/>
            <person name="Stage D.E."/>
            <person name="Stark A."/>
            <person name="Stephan W."/>
            <person name="Strausberg R.L."/>
            <person name="Strempel S."/>
            <person name="Sturgill D."/>
            <person name="Sutton G."/>
            <person name="Sutton G.G."/>
            <person name="Tao W."/>
            <person name="Teichmann S."/>
            <person name="Tobari Y.N."/>
            <person name="Tomimura Y."/>
            <person name="Tsolas J.M."/>
            <person name="Valente V.L."/>
            <person name="Venter E."/>
            <person name="Venter J.C."/>
            <person name="Vicario S."/>
            <person name="Vieira F.G."/>
            <person name="Vilella A.J."/>
            <person name="Villasante A."/>
            <person name="Walenz B."/>
            <person name="Wang J."/>
            <person name="Wasserman M."/>
            <person name="Watts T."/>
            <person name="Wilson D."/>
            <person name="Wilson R.K."/>
            <person name="Wing R.A."/>
            <person name="Wolfner M.F."/>
            <person name="Wong A."/>
            <person name="Wong G.K."/>
            <person name="Wu C.I."/>
            <person name="Wu G."/>
            <person name="Yamamoto D."/>
            <person name="Yang H.P."/>
            <person name="Yang S.P."/>
            <person name="Yorke J.A."/>
            <person name="Yoshida K."/>
            <person name="Zdobnov E."/>
            <person name="Zhang P."/>
            <person name="Zhang Y."/>
            <person name="Zimin A.V."/>
            <person name="Baldwin J."/>
            <person name="Abdouelleil A."/>
            <person name="Abdulkadir J."/>
            <person name="Abebe A."/>
            <person name="Abera B."/>
            <person name="Abreu J."/>
            <person name="Acer S.C."/>
            <person name="Aftuck L."/>
            <person name="Alexander A."/>
            <person name="An P."/>
            <person name="Anderson E."/>
            <person name="Anderson S."/>
            <person name="Arachi H."/>
            <person name="Azer M."/>
            <person name="Bachantsang P."/>
            <person name="Barry A."/>
            <person name="Bayul T."/>
            <person name="Berlin A."/>
            <person name="Bessette D."/>
            <person name="Bloom T."/>
            <person name="Blye J."/>
            <person name="Boguslavskiy L."/>
            <person name="Bonnet C."/>
            <person name="Boukhgalter B."/>
            <person name="Bourzgui I."/>
            <person name="Brown A."/>
            <person name="Cahill P."/>
            <person name="Channer S."/>
            <person name="Cheshatsang Y."/>
            <person name="Chuda L."/>
            <person name="Citroen M."/>
            <person name="Collymore A."/>
            <person name="Cooke P."/>
            <person name="Costello M."/>
            <person name="D'Aco K."/>
            <person name="Daza R."/>
            <person name="De Haan G."/>
            <person name="DeGray S."/>
            <person name="DeMaso C."/>
            <person name="Dhargay N."/>
            <person name="Dooley K."/>
            <person name="Dooley E."/>
            <person name="Doricent M."/>
            <person name="Dorje P."/>
            <person name="Dorjee K."/>
            <person name="Dupes A."/>
            <person name="Elong R."/>
            <person name="Falk J."/>
            <person name="Farina A."/>
            <person name="Faro S."/>
            <person name="Ferguson D."/>
            <person name="Fisher S."/>
            <person name="Foley C.D."/>
            <person name="Franke A."/>
            <person name="Friedrich D."/>
            <person name="Gadbois L."/>
            <person name="Gearin G."/>
            <person name="Gearin C.R."/>
            <person name="Giannoukos G."/>
            <person name="Goode T."/>
            <person name="Graham J."/>
            <person name="Grandbois E."/>
            <person name="Grewal S."/>
            <person name="Gyaltsen K."/>
            <person name="Hafez N."/>
            <person name="Hagos B."/>
            <person name="Hall J."/>
            <person name="Henson C."/>
            <person name="Hollinger A."/>
            <person name="Honan T."/>
            <person name="Huard M.D."/>
            <person name="Hughes L."/>
            <person name="Hurhula B."/>
            <person name="Husby M.E."/>
            <person name="Kamat A."/>
            <person name="Kanga B."/>
            <person name="Kashin S."/>
            <person name="Khazanovich D."/>
            <person name="Kisner P."/>
            <person name="Lance K."/>
            <person name="Lara M."/>
            <person name="Lee W."/>
            <person name="Lennon N."/>
            <person name="Letendre F."/>
            <person name="LeVine R."/>
            <person name="Lipovsky A."/>
            <person name="Liu X."/>
            <person name="Liu J."/>
            <person name="Liu S."/>
            <person name="Lokyitsang T."/>
            <person name="Lokyitsang Y."/>
            <person name="Lubonja R."/>
            <person name="Lui A."/>
            <person name="MacDonald P."/>
            <person name="Magnisalis V."/>
            <person name="Maru K."/>
            <person name="Matthews C."/>
            <person name="McCusker W."/>
            <person name="McDonough S."/>
            <person name="Mehta T."/>
            <person name="Meldrim J."/>
            <person name="Meneus L."/>
            <person name="Mihai O."/>
            <person name="Mihalev A."/>
            <person name="Mihova T."/>
            <person name="Mittelman R."/>
            <person name="Mlenga V."/>
            <person name="Montmayeur A."/>
            <person name="Mulrain L."/>
            <person name="Navidi A."/>
            <person name="Naylor J."/>
            <person name="Negash T."/>
            <person name="Nguyen T."/>
            <person name="Nguyen N."/>
            <person name="Nicol R."/>
            <person name="Norbu C."/>
            <person name="Norbu N."/>
            <person name="Novod N."/>
            <person name="O'Neill B."/>
            <person name="Osman S."/>
            <person name="Markiewicz E."/>
            <person name="Oyono O.L."/>
            <person name="Patti C."/>
            <person name="Phunkhang P."/>
            <person name="Pierre F."/>
            <person name="Priest M."/>
            <person name="Raghuraman S."/>
            <person name="Rege F."/>
            <person name="Reyes R."/>
            <person name="Rise C."/>
            <person name="Rogov P."/>
            <person name="Ross K."/>
            <person name="Ryan E."/>
            <person name="Settipalli S."/>
            <person name="Shea T."/>
            <person name="Sherpa N."/>
            <person name="Shi L."/>
            <person name="Shih D."/>
            <person name="Sparrow T."/>
            <person name="Spaulding J."/>
            <person name="Stalker J."/>
            <person name="Stange-Thomann N."/>
            <person name="Stavropoulos S."/>
            <person name="Stone C."/>
            <person name="Strader C."/>
            <person name="Tesfaye S."/>
            <person name="Thomson T."/>
            <person name="Thoulutsang Y."/>
            <person name="Thoulutsang D."/>
            <person name="Topham K."/>
            <person name="Topping I."/>
            <person name="Tsamla T."/>
            <person name="Vassiliev H."/>
            <person name="Vo A."/>
            <person name="Wangchuk T."/>
            <person name="Wangdi T."/>
            <person name="Weiand M."/>
            <person name="Wilkinson J."/>
            <person name="Wilson A."/>
            <person name="Yadav S."/>
            <person name="Young G."/>
            <person name="Yu Q."/>
            <person name="Zembek L."/>
            <person name="Zhong D."/>
            <person name="Zimmer A."/>
            <person name="Zwirko Z."/>
            <person name="Jaffe D.B."/>
            <person name="Alvarez P."/>
            <person name="Brockman W."/>
            <person name="Butler J."/>
            <person name="Chin C."/>
            <person name="Gnerre S."/>
            <person name="Grabherr M."/>
            <person name="Kleber M."/>
            <person name="Mauceli E."/>
            <person name="MacCallum I."/>
        </authorList>
    </citation>
    <scope>NUCLEOTIDE SEQUENCE [LARGE SCALE GENOMIC DNA]</scope>
    <source>
        <strain evidence="12">Tucson 15287-2541.00</strain>
    </source>
</reference>
<dbReference type="Proteomes" id="UP000001070">
    <property type="component" value="Unassembled WGS sequence"/>
</dbReference>
<dbReference type="eggNOG" id="KOG4651">
    <property type="taxonomic scope" value="Eukaryota"/>
</dbReference>
<proteinExistence type="inferred from homology"/>
<dbReference type="OrthoDB" id="2019940at2759"/>
<sequence length="464" mass="52926">MHIRLRSGRRLHTYLKIGTFVLVGVCYFAFLFRESLNAFEHRERTTAAELEAAENAADPSKQQQLKLKRQQLQRQRALSQQRASTRIGSSNNSSSSSSSYVVAGGEPKAVLAASTLNPVYEYSEELHSRTERDLKLRREHLATICERYKLQEKYPPNPWEFFISPGHNNLVWCNVFKAASSTWMYYFNILAGYDLKYLQRTEVQPLELARQRFPRPELAELLELLPSALSFLFVRDPFERILSAYRNKLEGNRNSFYKALGTKIVHRFRQRSVGGTWPRCGPTFEEFVRFLIQEHEAGRRFDEHWAPIYSFCTPCSVNFSIIGKTETFQRDSEFIIRQAGLESLLLGKLPRRKLRKIGNQARSGVKSEELVERYFAELDRSTLDQLLKIYRIDFELFDYDYLKYYSMVHPWHLEQSTASAGTGTGMLIGMGMGMGMGMGTGASVSTSASASASTSLGTVAAGAE</sequence>
<dbReference type="GO" id="GO:0016051">
    <property type="term" value="P:carbohydrate biosynthetic process"/>
    <property type="evidence" value="ECO:0007669"/>
    <property type="project" value="InterPro"/>
</dbReference>
<protein>
    <recommendedName>
        <fullName evidence="9">Carbohydrate sulfotransferase</fullName>
        <ecNumber evidence="9">2.8.2.-</ecNumber>
    </recommendedName>
</protein>
<evidence type="ECO:0000256" key="5">
    <source>
        <dbReference type="ARBA" id="ARBA00022989"/>
    </source>
</evidence>
<evidence type="ECO:0000313" key="11">
    <source>
        <dbReference type="EMBL" id="EDV98836.1"/>
    </source>
</evidence>
<evidence type="ECO:0000256" key="4">
    <source>
        <dbReference type="ARBA" id="ARBA00022692"/>
    </source>
</evidence>
<dbReference type="InterPro" id="IPR018011">
    <property type="entry name" value="Carb_sulfotrans_8-10"/>
</dbReference>
<keyword evidence="9" id="KW-0735">Signal-anchor</keyword>
<dbReference type="OMA" id="GVCYFAF"/>
<dbReference type="PANTHER" id="PTHR12137">
    <property type="entry name" value="CARBOHYDRATE SULFOTRANSFERASE"/>
    <property type="match status" value="1"/>
</dbReference>
<comment type="subcellular location">
    <subcellularLocation>
        <location evidence="1 9">Golgi apparatus membrane</location>
        <topology evidence="1 9">Single-pass type II membrane protein</topology>
    </subcellularLocation>
</comment>
<dbReference type="Pfam" id="PF03567">
    <property type="entry name" value="Sulfotransfer_2"/>
    <property type="match status" value="1"/>
</dbReference>